<comment type="caution">
    <text evidence="1">The sequence shown here is derived from an EMBL/GenBank/DDBJ whole genome shotgun (WGS) entry which is preliminary data.</text>
</comment>
<gene>
    <name evidence="1" type="ORF">E5L68_014115</name>
</gene>
<organism evidence="1 2">
    <name type="scientific">Pedobacter helvus</name>
    <dbReference type="NCBI Taxonomy" id="2563444"/>
    <lineage>
        <taxon>Bacteria</taxon>
        <taxon>Pseudomonadati</taxon>
        <taxon>Bacteroidota</taxon>
        <taxon>Sphingobacteriia</taxon>
        <taxon>Sphingobacteriales</taxon>
        <taxon>Sphingobacteriaceae</taxon>
        <taxon>Pedobacter</taxon>
    </lineage>
</organism>
<proteinExistence type="predicted"/>
<dbReference type="Proteomes" id="UP001517367">
    <property type="component" value="Unassembled WGS sequence"/>
</dbReference>
<dbReference type="EMBL" id="SRMP02000026">
    <property type="protein sequence ID" value="MFN0292536.1"/>
    <property type="molecule type" value="Genomic_DNA"/>
</dbReference>
<accession>A0ABW9JKS0</accession>
<reference evidence="1 2" key="1">
    <citation type="submission" date="2024-12" db="EMBL/GenBank/DDBJ databases">
        <authorList>
            <person name="Hu S."/>
        </authorList>
    </citation>
    <scope>NUCLEOTIDE SEQUENCE [LARGE SCALE GENOMIC DNA]</scope>
    <source>
        <strain evidence="1 2">P-25</strain>
    </source>
</reference>
<protein>
    <submittedName>
        <fullName evidence="1">Uncharacterized protein</fullName>
    </submittedName>
</protein>
<name>A0ABW9JKS0_9SPHI</name>
<evidence type="ECO:0000313" key="2">
    <source>
        <dbReference type="Proteomes" id="UP001517367"/>
    </source>
</evidence>
<evidence type="ECO:0000313" key="1">
    <source>
        <dbReference type="EMBL" id="MFN0292536.1"/>
    </source>
</evidence>
<sequence>MERKKLNVFLVTQCSNWQGQLSVFSFRTSHPISFYPFDRLYALKPKNPV</sequence>
<dbReference type="RefSeq" id="WP_171047047.1">
    <property type="nucleotide sequence ID" value="NZ_SRMP02000026.1"/>
</dbReference>
<keyword evidence="2" id="KW-1185">Reference proteome</keyword>